<comment type="subcellular location">
    <subcellularLocation>
        <location evidence="1">Cell membrane</location>
        <topology evidence="1">Multi-pass membrane protein</topology>
    </subcellularLocation>
</comment>
<evidence type="ECO:0000256" key="6">
    <source>
        <dbReference type="SAM" id="SignalP"/>
    </source>
</evidence>
<dbReference type="SMART" id="SM01049">
    <property type="entry name" value="Cache_2"/>
    <property type="match status" value="1"/>
</dbReference>
<dbReference type="GO" id="GO:0005886">
    <property type="term" value="C:plasma membrane"/>
    <property type="evidence" value="ECO:0007669"/>
    <property type="project" value="UniProtKB-SubCell"/>
</dbReference>
<name>A0A7X2LS86_9BURK</name>
<evidence type="ECO:0000256" key="3">
    <source>
        <dbReference type="ARBA" id="ARBA00022692"/>
    </source>
</evidence>
<evidence type="ECO:0000256" key="5">
    <source>
        <dbReference type="ARBA" id="ARBA00023136"/>
    </source>
</evidence>
<keyword evidence="8" id="KW-0418">Kinase</keyword>
<comment type="caution">
    <text evidence="8">The sequence shown here is derived from an EMBL/GenBank/DDBJ whole genome shotgun (WGS) entry which is preliminary data.</text>
</comment>
<dbReference type="Proteomes" id="UP000446768">
    <property type="component" value="Unassembled WGS sequence"/>
</dbReference>
<sequence length="152" mass="16363">MRNVLRAMLFSVALAVTGTAGATEHATKDDAVAMVHKVVAYIKANGKDKAIAEVNIPKGRFVDRDLYVTIGDGVGTVLAHGGNPRLVGKNLTEVKDVDGKAFVKEGGEILKTKNSGWVDYKWPNPVSGKIESKSLYSEKFNDLVISVGVYQD</sequence>
<feature type="chain" id="PRO_5030994488" evidence="6">
    <location>
        <begin position="23"/>
        <end position="152"/>
    </location>
</feature>
<dbReference type="Gene3D" id="3.30.450.20">
    <property type="entry name" value="PAS domain"/>
    <property type="match status" value="1"/>
</dbReference>
<dbReference type="EMBL" id="WKJJ01000004">
    <property type="protein sequence ID" value="MRV71628.1"/>
    <property type="molecule type" value="Genomic_DNA"/>
</dbReference>
<proteinExistence type="predicted"/>
<dbReference type="RefSeq" id="WP_154372318.1">
    <property type="nucleotide sequence ID" value="NZ_WKJJ01000004.1"/>
</dbReference>
<evidence type="ECO:0000259" key="7">
    <source>
        <dbReference type="SMART" id="SM01049"/>
    </source>
</evidence>
<keyword evidence="6" id="KW-0732">Signal</keyword>
<accession>A0A7X2LS86</accession>
<evidence type="ECO:0000313" key="8">
    <source>
        <dbReference type="EMBL" id="MRV71628.1"/>
    </source>
</evidence>
<evidence type="ECO:0000256" key="2">
    <source>
        <dbReference type="ARBA" id="ARBA00022475"/>
    </source>
</evidence>
<keyword evidence="8" id="KW-0808">Transferase</keyword>
<keyword evidence="9" id="KW-1185">Reference proteome</keyword>
<keyword evidence="3" id="KW-0812">Transmembrane</keyword>
<organism evidence="8 9">
    <name type="scientific">Pseudoduganella rivuli</name>
    <dbReference type="NCBI Taxonomy" id="2666085"/>
    <lineage>
        <taxon>Bacteria</taxon>
        <taxon>Pseudomonadati</taxon>
        <taxon>Pseudomonadota</taxon>
        <taxon>Betaproteobacteria</taxon>
        <taxon>Burkholderiales</taxon>
        <taxon>Oxalobacteraceae</taxon>
        <taxon>Telluria group</taxon>
        <taxon>Pseudoduganella</taxon>
    </lineage>
</organism>
<evidence type="ECO:0000256" key="1">
    <source>
        <dbReference type="ARBA" id="ARBA00004651"/>
    </source>
</evidence>
<gene>
    <name evidence="8" type="ORF">GJ700_07805</name>
</gene>
<feature type="domain" description="Single Cache" evidence="7">
    <location>
        <begin position="20"/>
        <end position="104"/>
    </location>
</feature>
<keyword evidence="2" id="KW-1003">Cell membrane</keyword>
<keyword evidence="4" id="KW-1133">Transmembrane helix</keyword>
<dbReference type="AlphaFoldDB" id="A0A7X2LS86"/>
<reference evidence="8 9" key="1">
    <citation type="submission" date="2019-11" db="EMBL/GenBank/DDBJ databases">
        <title>Novel species isolated from a subtropical stream in China.</title>
        <authorList>
            <person name="Lu H."/>
        </authorList>
    </citation>
    <scope>NUCLEOTIDE SEQUENCE [LARGE SCALE GENOMIC DNA]</scope>
    <source>
        <strain evidence="8 9">FT92W</strain>
    </source>
</reference>
<evidence type="ECO:0000313" key="9">
    <source>
        <dbReference type="Proteomes" id="UP000446768"/>
    </source>
</evidence>
<evidence type="ECO:0000256" key="4">
    <source>
        <dbReference type="ARBA" id="ARBA00022989"/>
    </source>
</evidence>
<protein>
    <submittedName>
        <fullName evidence="8">Histidine kinase</fullName>
    </submittedName>
</protein>
<dbReference type="GO" id="GO:0016301">
    <property type="term" value="F:kinase activity"/>
    <property type="evidence" value="ECO:0007669"/>
    <property type="project" value="UniProtKB-KW"/>
</dbReference>
<dbReference type="Pfam" id="PF17200">
    <property type="entry name" value="sCache_2"/>
    <property type="match status" value="1"/>
</dbReference>
<keyword evidence="5" id="KW-0472">Membrane</keyword>
<feature type="signal peptide" evidence="6">
    <location>
        <begin position="1"/>
        <end position="22"/>
    </location>
</feature>
<dbReference type="InterPro" id="IPR033480">
    <property type="entry name" value="sCache_2"/>
</dbReference>